<dbReference type="InterPro" id="IPR023271">
    <property type="entry name" value="Aquaporin-like"/>
</dbReference>
<dbReference type="PANTHER" id="PTHR43829:SF9">
    <property type="entry name" value="AQUAPORIN-9"/>
    <property type="match status" value="1"/>
</dbReference>
<evidence type="ECO:0000313" key="9">
    <source>
        <dbReference type="EMBL" id="GMM58501.1"/>
    </source>
</evidence>
<evidence type="ECO:0000256" key="6">
    <source>
        <dbReference type="ARBA" id="ARBA00023136"/>
    </source>
</evidence>
<dbReference type="PANTHER" id="PTHR43829">
    <property type="entry name" value="AQUAPORIN OR AQUAGLYCEROPORIN RELATED"/>
    <property type="match status" value="1"/>
</dbReference>
<protein>
    <submittedName>
        <fullName evidence="9">Fps1 protein</fullName>
    </submittedName>
</protein>
<dbReference type="InterPro" id="IPR050363">
    <property type="entry name" value="MIP/Aquaporin"/>
</dbReference>
<comment type="similarity">
    <text evidence="2">Belongs to the MIP/aquaporin (TC 1.A.8) family.</text>
</comment>
<feature type="region of interest" description="Disordered" evidence="7">
    <location>
        <begin position="561"/>
        <end position="691"/>
    </location>
</feature>
<feature type="transmembrane region" description="Helical" evidence="8">
    <location>
        <begin position="369"/>
        <end position="389"/>
    </location>
</feature>
<evidence type="ECO:0000256" key="1">
    <source>
        <dbReference type="ARBA" id="ARBA00004141"/>
    </source>
</evidence>
<dbReference type="GO" id="GO:0015254">
    <property type="term" value="F:glycerol channel activity"/>
    <property type="evidence" value="ECO:0007669"/>
    <property type="project" value="TreeGrafter"/>
</dbReference>
<dbReference type="InterPro" id="IPR000425">
    <property type="entry name" value="MIP"/>
</dbReference>
<evidence type="ECO:0000256" key="4">
    <source>
        <dbReference type="ARBA" id="ARBA00022692"/>
    </source>
</evidence>
<keyword evidence="5 8" id="KW-1133">Transmembrane helix</keyword>
<feature type="compositionally biased region" description="Basic residues" evidence="7">
    <location>
        <begin position="43"/>
        <end position="52"/>
    </location>
</feature>
<reference evidence="9 10" key="1">
    <citation type="journal article" date="2023" name="Elife">
        <title>Identification of key yeast species and microbe-microbe interactions impacting larval growth of Drosophila in the wild.</title>
        <authorList>
            <person name="Mure A."/>
            <person name="Sugiura Y."/>
            <person name="Maeda R."/>
            <person name="Honda K."/>
            <person name="Sakurai N."/>
            <person name="Takahashi Y."/>
            <person name="Watada M."/>
            <person name="Katoh T."/>
            <person name="Gotoh A."/>
            <person name="Gotoh Y."/>
            <person name="Taniguchi I."/>
            <person name="Nakamura K."/>
            <person name="Hayashi T."/>
            <person name="Katayama T."/>
            <person name="Uemura T."/>
            <person name="Hattori Y."/>
        </authorList>
    </citation>
    <scope>NUCLEOTIDE SEQUENCE [LARGE SCALE GENOMIC DNA]</scope>
    <source>
        <strain evidence="9 10">KH-74</strain>
    </source>
</reference>
<comment type="caution">
    <text evidence="9">The sequence shown here is derived from an EMBL/GenBank/DDBJ whole genome shotgun (WGS) entry which is preliminary data.</text>
</comment>
<dbReference type="PROSITE" id="PS00221">
    <property type="entry name" value="MIP"/>
    <property type="match status" value="1"/>
</dbReference>
<evidence type="ECO:0000256" key="2">
    <source>
        <dbReference type="ARBA" id="ARBA00006175"/>
    </source>
</evidence>
<comment type="subcellular location">
    <subcellularLocation>
        <location evidence="1">Membrane</location>
        <topology evidence="1">Multi-pass membrane protein</topology>
    </subcellularLocation>
</comment>
<feature type="region of interest" description="Disordered" evidence="7">
    <location>
        <begin position="1"/>
        <end position="56"/>
    </location>
</feature>
<dbReference type="GO" id="GO:0005886">
    <property type="term" value="C:plasma membrane"/>
    <property type="evidence" value="ECO:0007669"/>
    <property type="project" value="TreeGrafter"/>
</dbReference>
<accession>A0AAV5S432</accession>
<feature type="compositionally biased region" description="Low complexity" evidence="7">
    <location>
        <begin position="665"/>
        <end position="678"/>
    </location>
</feature>
<dbReference type="InterPro" id="IPR022357">
    <property type="entry name" value="MIP_CS"/>
</dbReference>
<organism evidence="9 10">
    <name type="scientific">Maudiozyma humilis</name>
    <name type="common">Sour dough yeast</name>
    <name type="synonym">Kazachstania humilis</name>
    <dbReference type="NCBI Taxonomy" id="51915"/>
    <lineage>
        <taxon>Eukaryota</taxon>
        <taxon>Fungi</taxon>
        <taxon>Dikarya</taxon>
        <taxon>Ascomycota</taxon>
        <taxon>Saccharomycotina</taxon>
        <taxon>Saccharomycetes</taxon>
        <taxon>Saccharomycetales</taxon>
        <taxon>Saccharomycetaceae</taxon>
        <taxon>Maudiozyma</taxon>
    </lineage>
</organism>
<evidence type="ECO:0000313" key="10">
    <source>
        <dbReference type="Proteomes" id="UP001377567"/>
    </source>
</evidence>
<dbReference type="GO" id="GO:0015250">
    <property type="term" value="F:water channel activity"/>
    <property type="evidence" value="ECO:0007669"/>
    <property type="project" value="TreeGrafter"/>
</dbReference>
<evidence type="ECO:0000256" key="5">
    <source>
        <dbReference type="ARBA" id="ARBA00022989"/>
    </source>
</evidence>
<dbReference type="SUPFAM" id="SSF81338">
    <property type="entry name" value="Aquaporin-like"/>
    <property type="match status" value="1"/>
</dbReference>
<keyword evidence="4 8" id="KW-0812">Transmembrane</keyword>
<feature type="transmembrane region" description="Helical" evidence="8">
    <location>
        <begin position="325"/>
        <end position="348"/>
    </location>
</feature>
<feature type="compositionally biased region" description="Low complexity" evidence="7">
    <location>
        <begin position="13"/>
        <end position="31"/>
    </location>
</feature>
<feature type="region of interest" description="Disordered" evidence="7">
    <location>
        <begin position="144"/>
        <end position="199"/>
    </location>
</feature>
<dbReference type="NCBIfam" id="TIGR00861">
    <property type="entry name" value="MIP"/>
    <property type="match status" value="1"/>
</dbReference>
<evidence type="ECO:0000256" key="8">
    <source>
        <dbReference type="SAM" id="Phobius"/>
    </source>
</evidence>
<dbReference type="PRINTS" id="PR00783">
    <property type="entry name" value="MINTRINSICP"/>
</dbReference>
<sequence>MSSPEEINEFLANGNPVPHGSGSNGNSHNNGDVLSHHDALSRKSSHKSKHSITHNNDVYDYEMQDFRGNNMPPTANNNIRPTTSYIPQYALDGSFPIQEVVPNTQMAMASGSDPMKSSGGTNLRPRGATTVSANILHLGDVNSFHAGMGSNQSHTDNNGMSSPTQRRSNTNFSGDHANGNANGGNYGANGNYGDEGIQDIDINNEDEEPLNVPMMVKPKTLYQNPQTPTVLPSTYHPINKWSSVKHSFLKEFLAEFIGTLVMIALGTAACCQVNLGAKIQQNQFAAALDNIQTNDTDSEVSKQLISSLQNIITTTTSGTFDQLPIGWAAAVVIGYFAAGGSAISGAHLNPAITVANFVFRGFPAKKVPLYLAGQFIGAFAGALITFILYKKVIMKAFDEWWHAEALGSNFYTNPKPYLSPARQFTSEFITTAVFQASIFALTDPYTCLSSDVYPLMLFILIYVLNTAMSYQTACAINAARDMGPRLALYAVGFNRDLLWNKYAHYFWVPLIAPFIGSLCGALIYDVCIYQGHESPVNWPLAVYKEMLLKAWFRRPGWKRRNRGRATSDLSDFSFENDEDADGNKIDSELGSTDKQDGGILKPTKSRTKTNLKGSSGHPHGDEDDGQKTVSFKPMQRGRRGANGIPTILEENDSIETTSIAGDTGSDSILFSSDTSSTLPNFTSTDEKRNLQ</sequence>
<name>A0AAV5S432_MAUHU</name>
<proteinExistence type="inferred from homology"/>
<dbReference type="AlphaFoldDB" id="A0AAV5S432"/>
<feature type="transmembrane region" description="Helical" evidence="8">
    <location>
        <begin position="505"/>
        <end position="524"/>
    </location>
</feature>
<evidence type="ECO:0000256" key="3">
    <source>
        <dbReference type="ARBA" id="ARBA00022448"/>
    </source>
</evidence>
<gene>
    <name evidence="9" type="ORF">DAKH74_051180</name>
</gene>
<feature type="compositionally biased region" description="Basic and acidic residues" evidence="7">
    <location>
        <begin position="581"/>
        <end position="596"/>
    </location>
</feature>
<dbReference type="Pfam" id="PF00230">
    <property type="entry name" value="MIP"/>
    <property type="match status" value="1"/>
</dbReference>
<keyword evidence="3" id="KW-0813">Transport</keyword>
<feature type="compositionally biased region" description="Polar residues" evidence="7">
    <location>
        <begin position="149"/>
        <end position="173"/>
    </location>
</feature>
<dbReference type="Gene3D" id="1.20.1080.10">
    <property type="entry name" value="Glycerol uptake facilitator protein"/>
    <property type="match status" value="1"/>
</dbReference>
<dbReference type="Proteomes" id="UP001377567">
    <property type="component" value="Unassembled WGS sequence"/>
</dbReference>
<keyword evidence="6 8" id="KW-0472">Membrane</keyword>
<dbReference type="CDD" id="cd00333">
    <property type="entry name" value="MIP"/>
    <property type="match status" value="1"/>
</dbReference>
<evidence type="ECO:0000256" key="7">
    <source>
        <dbReference type="SAM" id="MobiDB-lite"/>
    </source>
</evidence>
<feature type="transmembrane region" description="Helical" evidence="8">
    <location>
        <begin position="452"/>
        <end position="470"/>
    </location>
</feature>
<keyword evidence="10" id="KW-1185">Reference proteome</keyword>
<dbReference type="EMBL" id="BTGD01000025">
    <property type="protein sequence ID" value="GMM58501.1"/>
    <property type="molecule type" value="Genomic_DNA"/>
</dbReference>